<dbReference type="EMBL" id="FQXN01000004">
    <property type="protein sequence ID" value="SHH45086.1"/>
    <property type="molecule type" value="Genomic_DNA"/>
</dbReference>
<gene>
    <name evidence="1" type="ORF">SAMN02745199_1139</name>
</gene>
<dbReference type="AlphaFoldDB" id="A0A1M5T326"/>
<keyword evidence="2" id="KW-1185">Reference proteome</keyword>
<reference evidence="2" key="1">
    <citation type="submission" date="2016-11" db="EMBL/GenBank/DDBJ databases">
        <authorList>
            <person name="Varghese N."/>
            <person name="Submissions S."/>
        </authorList>
    </citation>
    <scope>NUCLEOTIDE SEQUENCE [LARGE SCALE GENOMIC DNA]</scope>
    <source>
        <strain evidence="2">DSM 15807</strain>
    </source>
</reference>
<evidence type="ECO:0000313" key="2">
    <source>
        <dbReference type="Proteomes" id="UP000242592"/>
    </source>
</evidence>
<proteinExistence type="predicted"/>
<accession>A0A1M5T326</accession>
<name>A0A1M5T326_9BACT</name>
<evidence type="ECO:0000313" key="1">
    <source>
        <dbReference type="EMBL" id="SHH45086.1"/>
    </source>
</evidence>
<dbReference type="Proteomes" id="UP000242592">
    <property type="component" value="Unassembled WGS sequence"/>
</dbReference>
<evidence type="ECO:0008006" key="3">
    <source>
        <dbReference type="Google" id="ProtNLM"/>
    </source>
</evidence>
<dbReference type="RefSeq" id="WP_073073106.1">
    <property type="nucleotide sequence ID" value="NZ_FQXN01000004.1"/>
</dbReference>
<protein>
    <recommendedName>
        <fullName evidence="3">Lipoprotein</fullName>
    </recommendedName>
</protein>
<organism evidence="1 2">
    <name type="scientific">Thermosipho atlanticus DSM 15807</name>
    <dbReference type="NCBI Taxonomy" id="1123380"/>
    <lineage>
        <taxon>Bacteria</taxon>
        <taxon>Thermotogati</taxon>
        <taxon>Thermotogota</taxon>
        <taxon>Thermotogae</taxon>
        <taxon>Thermotogales</taxon>
        <taxon>Fervidobacteriaceae</taxon>
        <taxon>Thermosipho</taxon>
    </lineage>
</organism>
<sequence>MKKVKYILFGIVVVAFFVAGCVGTEPINLGPSEIDDTGNLDPDTPAYFADIVSDEDFIAILDELFLGGTLSTSFDISTLENGSLAKSLDNVVNNFSSIQEPKLDVTPYSTSMNDYDRMIHFINLIASKENLINKMKQFRTGVNNLLQYEQRYDYVVEITGTAKTKVENVLRHFKGLDPEYTVDHLYGDFRDIMILNLFIEPFIFIHDNQQKLITMIENASRTEEMGPSNFLRQEFITEVSSFTGAYPEVDFASPTYLDGLKTFLYNVSAISPDVNYLDLFDIFVNEAFVYTWVNDFIHLSDLLLKTIVEINNYEVSKTNEYGFRNDGKITLWTFGNDPGVDYMALTLEWYDEPLGPLPDGMTGTLNNQPIDDTMQVIDVLQTLDTVLPNGELNLTLSYSTPIDLEHSINVDFSLVVDFQKLNVPEIDLKDCNLKVNSELFEMLNVASITEFSTALYRIANDIYDPSDVVTVLYYFNFITSNLEFVSFNFDEASTTTTIVFEYNLENGAVVATLTLTFEGFTLPQLINPLSFSQDAISNLEYLGRLFLKKIEVF</sequence>
<dbReference type="PROSITE" id="PS51257">
    <property type="entry name" value="PROKAR_LIPOPROTEIN"/>
    <property type="match status" value="1"/>
</dbReference>